<evidence type="ECO:0008006" key="3">
    <source>
        <dbReference type="Google" id="ProtNLM"/>
    </source>
</evidence>
<comment type="caution">
    <text evidence="1">The sequence shown here is derived from an EMBL/GenBank/DDBJ whole genome shotgun (WGS) entry which is preliminary data.</text>
</comment>
<dbReference type="Proteomes" id="UP001430584">
    <property type="component" value="Unassembled WGS sequence"/>
</dbReference>
<reference evidence="1 2" key="1">
    <citation type="submission" date="2024-02" db="EMBL/GenBank/DDBJ databases">
        <title>De novo assembly and annotation of 12 fungi associated with fruit tree decline syndrome in Ontario, Canada.</title>
        <authorList>
            <person name="Sulman M."/>
            <person name="Ellouze W."/>
            <person name="Ilyukhin E."/>
        </authorList>
    </citation>
    <scope>NUCLEOTIDE SEQUENCE [LARGE SCALE GENOMIC DNA]</scope>
    <source>
        <strain evidence="1 2">FDS-637</strain>
    </source>
</reference>
<dbReference type="EMBL" id="JAJVCZ030000012">
    <property type="protein sequence ID" value="KAL0253408.1"/>
    <property type="molecule type" value="Genomic_DNA"/>
</dbReference>
<evidence type="ECO:0000313" key="1">
    <source>
        <dbReference type="EMBL" id="KAL0253408.1"/>
    </source>
</evidence>
<protein>
    <recommendedName>
        <fullName evidence="3">F-box domain-containing protein</fullName>
    </recommendedName>
</protein>
<gene>
    <name evidence="1" type="ORF">SLS55_010387</name>
</gene>
<dbReference type="RefSeq" id="XP_066628052.1">
    <property type="nucleotide sequence ID" value="XM_066781769.1"/>
</dbReference>
<proteinExistence type="predicted"/>
<keyword evidence="2" id="KW-1185">Reference proteome</keyword>
<evidence type="ECO:0000313" key="2">
    <source>
        <dbReference type="Proteomes" id="UP001430584"/>
    </source>
</evidence>
<sequence>MPELPEDALFLIVKELNLLHRREMRSPPPTLLSQYAGVGRTWNAIIERKTFSHLRVYSPGHQRPITPARFKQLMDRDPARWDALSTVSFYASYPIACNSERGRSEAGKAVNNAHFSSSVREFWKVLKTLDAHEGKARDLLFSTLQVPNDNIFVPGGDAYLHLVGEPLPHLGRCISQTPTSCTDFSAEFGYSYSGFDEMLAVAPSTADTLCIQLRSLSMCLRHLNLERLPVSPALFWPTTDEHLGDRTAAAFAPSWPNLETVTVLFAPLDSYHIAPLPERGLQQLMVAAGQAVHSEMPRLQRLYMEHHDVDSDVALSLARHPRCGDPFHLDWHSEPPVPLTEEVLRTWGLEREGCREDWDKDDPPDWYTLSAVVPWR</sequence>
<accession>A0ABR3BYD6</accession>
<organism evidence="1 2">
    <name type="scientific">Diplodia seriata</name>
    <dbReference type="NCBI Taxonomy" id="420778"/>
    <lineage>
        <taxon>Eukaryota</taxon>
        <taxon>Fungi</taxon>
        <taxon>Dikarya</taxon>
        <taxon>Ascomycota</taxon>
        <taxon>Pezizomycotina</taxon>
        <taxon>Dothideomycetes</taxon>
        <taxon>Dothideomycetes incertae sedis</taxon>
        <taxon>Botryosphaeriales</taxon>
        <taxon>Botryosphaeriaceae</taxon>
        <taxon>Diplodia</taxon>
    </lineage>
</organism>
<dbReference type="GeneID" id="92014472"/>
<name>A0ABR3BYD6_9PEZI</name>